<evidence type="ECO:0000313" key="2">
    <source>
        <dbReference type="EMBL" id="KAF7406751.1"/>
    </source>
</evidence>
<proteinExistence type="predicted"/>
<feature type="compositionally biased region" description="Acidic residues" evidence="1">
    <location>
        <begin position="25"/>
        <end position="41"/>
    </location>
</feature>
<gene>
    <name evidence="2" type="ORF">H0235_014407</name>
</gene>
<evidence type="ECO:0000256" key="1">
    <source>
        <dbReference type="SAM" id="MobiDB-lite"/>
    </source>
</evidence>
<reference evidence="2" key="1">
    <citation type="journal article" date="2020" name="G3 (Bethesda)">
        <title>High-Quality Assemblies for Three Invasive Social Wasps from the &lt;i&gt;Vespula&lt;/i&gt; Genus.</title>
        <authorList>
            <person name="Harrop T.W.R."/>
            <person name="Guhlin J."/>
            <person name="McLaughlin G.M."/>
            <person name="Permina E."/>
            <person name="Stockwell P."/>
            <person name="Gilligan J."/>
            <person name="Le Lec M.F."/>
            <person name="Gruber M.A.M."/>
            <person name="Quinn O."/>
            <person name="Lovegrove M."/>
            <person name="Duncan E.J."/>
            <person name="Remnant E.J."/>
            <person name="Van Eeckhoven J."/>
            <person name="Graham B."/>
            <person name="Knapp R.A."/>
            <person name="Langford K.W."/>
            <person name="Kronenberg Z."/>
            <person name="Press M.O."/>
            <person name="Eacker S.M."/>
            <person name="Wilson-Rankin E.E."/>
            <person name="Purcell J."/>
            <person name="Lester P.J."/>
            <person name="Dearden P.K."/>
        </authorList>
    </citation>
    <scope>NUCLEOTIDE SEQUENCE</scope>
    <source>
        <strain evidence="2">Volc-1</strain>
    </source>
</reference>
<organism evidence="2 3">
    <name type="scientific">Vespula pensylvanica</name>
    <name type="common">Western yellow jacket</name>
    <name type="synonym">Wasp</name>
    <dbReference type="NCBI Taxonomy" id="30213"/>
    <lineage>
        <taxon>Eukaryota</taxon>
        <taxon>Metazoa</taxon>
        <taxon>Ecdysozoa</taxon>
        <taxon>Arthropoda</taxon>
        <taxon>Hexapoda</taxon>
        <taxon>Insecta</taxon>
        <taxon>Pterygota</taxon>
        <taxon>Neoptera</taxon>
        <taxon>Endopterygota</taxon>
        <taxon>Hymenoptera</taxon>
        <taxon>Apocrita</taxon>
        <taxon>Aculeata</taxon>
        <taxon>Vespoidea</taxon>
        <taxon>Vespidae</taxon>
        <taxon>Vespinae</taxon>
        <taxon>Vespula</taxon>
    </lineage>
</organism>
<feature type="compositionally biased region" description="Basic residues" evidence="1">
    <location>
        <begin position="1"/>
        <end position="21"/>
    </location>
</feature>
<dbReference type="Proteomes" id="UP000600918">
    <property type="component" value="Unassembled WGS sequence"/>
</dbReference>
<evidence type="ECO:0000313" key="3">
    <source>
        <dbReference type="Proteomes" id="UP000600918"/>
    </source>
</evidence>
<feature type="region of interest" description="Disordered" evidence="1">
    <location>
        <begin position="1"/>
        <end position="47"/>
    </location>
</feature>
<protein>
    <submittedName>
        <fullName evidence="2">Uncharacterized protein</fullName>
    </submittedName>
</protein>
<dbReference type="EMBL" id="JACSDY010000015">
    <property type="protein sequence ID" value="KAF7406751.1"/>
    <property type="molecule type" value="Genomic_DNA"/>
</dbReference>
<comment type="caution">
    <text evidence="2">The sequence shown here is derived from an EMBL/GenBank/DDBJ whole genome shotgun (WGS) entry which is preliminary data.</text>
</comment>
<sequence length="109" mass="12583">MKKKTKKTKKTKIKKKKKKKKKDADEDEEEEEEEEKEEYEGGIEGGVTVRGGEEARSLGTEIICRYNRLPAGKKVKRELPFAMRCYVDGVSLLIFNSLPAYLVRSERDL</sequence>
<keyword evidence="3" id="KW-1185">Reference proteome</keyword>
<dbReference type="AlphaFoldDB" id="A0A834KJ10"/>
<accession>A0A834KJ10</accession>
<name>A0A834KJ10_VESPE</name>